<evidence type="ECO:0000313" key="2">
    <source>
        <dbReference type="EMBL" id="GJN03721.1"/>
    </source>
</evidence>
<gene>
    <name evidence="2" type="primary">ga21197</name>
    <name evidence="2" type="ORF">PR202_ga21197</name>
</gene>
<dbReference type="Proteomes" id="UP001054889">
    <property type="component" value="Unassembled WGS sequence"/>
</dbReference>
<keyword evidence="3" id="KW-1185">Reference proteome</keyword>
<evidence type="ECO:0000256" key="1">
    <source>
        <dbReference type="SAM" id="MobiDB-lite"/>
    </source>
</evidence>
<sequence length="181" mass="20008">MSAAALDNRPQSPHAEDGSTLSPIIYSDNKPLPQTVQLEPPPVVVKAPPMLVQSPAIQVEPPSTAAATVEVQAPVIQVQPAPVVVKALVVPKTIAGFDKESKDLKEKNDVDKYLAGLKERLASTAKLVLQQQDPRDRLSYDDQILDNPTDDVDYRKFIFGKPLISKNMYKNLLWEMQKLQD</sequence>
<organism evidence="2 3">
    <name type="scientific">Eleusine coracana subsp. coracana</name>
    <dbReference type="NCBI Taxonomy" id="191504"/>
    <lineage>
        <taxon>Eukaryota</taxon>
        <taxon>Viridiplantae</taxon>
        <taxon>Streptophyta</taxon>
        <taxon>Embryophyta</taxon>
        <taxon>Tracheophyta</taxon>
        <taxon>Spermatophyta</taxon>
        <taxon>Magnoliopsida</taxon>
        <taxon>Liliopsida</taxon>
        <taxon>Poales</taxon>
        <taxon>Poaceae</taxon>
        <taxon>PACMAD clade</taxon>
        <taxon>Chloridoideae</taxon>
        <taxon>Cynodonteae</taxon>
        <taxon>Eleusininae</taxon>
        <taxon>Eleusine</taxon>
    </lineage>
</organism>
<proteinExistence type="predicted"/>
<dbReference type="AlphaFoldDB" id="A0AAV5D017"/>
<protein>
    <submittedName>
        <fullName evidence="2">Uncharacterized protein</fullName>
    </submittedName>
</protein>
<accession>A0AAV5D017</accession>
<comment type="caution">
    <text evidence="2">The sequence shown here is derived from an EMBL/GenBank/DDBJ whole genome shotgun (WGS) entry which is preliminary data.</text>
</comment>
<feature type="region of interest" description="Disordered" evidence="1">
    <location>
        <begin position="1"/>
        <end position="33"/>
    </location>
</feature>
<reference evidence="2" key="1">
    <citation type="journal article" date="2018" name="DNA Res.">
        <title>Multiple hybrid de novo genome assembly of finger millet, an orphan allotetraploid crop.</title>
        <authorList>
            <person name="Hatakeyama M."/>
            <person name="Aluri S."/>
            <person name="Balachadran M.T."/>
            <person name="Sivarajan S.R."/>
            <person name="Patrignani A."/>
            <person name="Gruter S."/>
            <person name="Poveda L."/>
            <person name="Shimizu-Inatsugi R."/>
            <person name="Baeten J."/>
            <person name="Francoijs K.J."/>
            <person name="Nataraja K.N."/>
            <person name="Reddy Y.A.N."/>
            <person name="Phadnis S."/>
            <person name="Ravikumar R.L."/>
            <person name="Schlapbach R."/>
            <person name="Sreeman S.M."/>
            <person name="Shimizu K.K."/>
        </authorList>
    </citation>
    <scope>NUCLEOTIDE SEQUENCE</scope>
</reference>
<reference evidence="2" key="2">
    <citation type="submission" date="2021-12" db="EMBL/GenBank/DDBJ databases">
        <title>Resequencing data analysis of finger millet.</title>
        <authorList>
            <person name="Hatakeyama M."/>
            <person name="Aluri S."/>
            <person name="Balachadran M.T."/>
            <person name="Sivarajan S.R."/>
            <person name="Poveda L."/>
            <person name="Shimizu-Inatsugi R."/>
            <person name="Schlapbach R."/>
            <person name="Sreeman S.M."/>
            <person name="Shimizu K.K."/>
        </authorList>
    </citation>
    <scope>NUCLEOTIDE SEQUENCE</scope>
</reference>
<dbReference type="EMBL" id="BQKI01000010">
    <property type="protein sequence ID" value="GJN03721.1"/>
    <property type="molecule type" value="Genomic_DNA"/>
</dbReference>
<name>A0AAV5D017_ELECO</name>
<evidence type="ECO:0000313" key="3">
    <source>
        <dbReference type="Proteomes" id="UP001054889"/>
    </source>
</evidence>